<keyword evidence="9" id="KW-0966">Cell projection</keyword>
<dbReference type="SUPFAM" id="SSF101498">
    <property type="entry name" value="Anti-sigma factor FlgM"/>
    <property type="match status" value="1"/>
</dbReference>
<dbReference type="EMBL" id="JBHUFF010000008">
    <property type="protein sequence ID" value="MFD1798919.1"/>
    <property type="molecule type" value="Genomic_DNA"/>
</dbReference>
<sequence length="95" mass="10640">MKIENGYNQYMNAVRQNKDHAQSRGLSPKIEPTEKEESVQVTISDAAKKLSQAKTTETRQADIEVIKKSVLDGTYSVSPEKIAKNMITAMNAQRK</sequence>
<dbReference type="NCBIfam" id="TIGR03824">
    <property type="entry name" value="FlgM_jcvi"/>
    <property type="match status" value="1"/>
</dbReference>
<evidence type="ECO:0000256" key="7">
    <source>
        <dbReference type="SAM" id="MobiDB-lite"/>
    </source>
</evidence>
<keyword evidence="9" id="KW-0282">Flagellum</keyword>
<evidence type="ECO:0000256" key="1">
    <source>
        <dbReference type="ARBA" id="ARBA00005322"/>
    </source>
</evidence>
<comment type="similarity">
    <text evidence="1">Belongs to the FlgM family.</text>
</comment>
<evidence type="ECO:0000256" key="3">
    <source>
        <dbReference type="ARBA" id="ARBA00022491"/>
    </source>
</evidence>
<keyword evidence="6" id="KW-0804">Transcription</keyword>
<dbReference type="InterPro" id="IPR007412">
    <property type="entry name" value="FlgM"/>
</dbReference>
<evidence type="ECO:0000313" key="10">
    <source>
        <dbReference type="Proteomes" id="UP001597285"/>
    </source>
</evidence>
<dbReference type="Pfam" id="PF04316">
    <property type="entry name" value="FlgM"/>
    <property type="match status" value="1"/>
</dbReference>
<gene>
    <name evidence="9" type="primary">flgM</name>
    <name evidence="9" type="ORF">ACFSBK_03460</name>
</gene>
<keyword evidence="5" id="KW-0805">Transcription regulation</keyword>
<keyword evidence="4" id="KW-1005">Bacterial flagellum biogenesis</keyword>
<dbReference type="RefSeq" id="WP_058919314.1">
    <property type="nucleotide sequence ID" value="NZ_JBHSQC010000015.1"/>
</dbReference>
<accession>A0ABW4NKH5</accession>
<comment type="caution">
    <text evidence="9">The sequence shown here is derived from an EMBL/GenBank/DDBJ whole genome shotgun (WGS) entry which is preliminary data.</text>
</comment>
<evidence type="ECO:0000313" key="9">
    <source>
        <dbReference type="EMBL" id="MFD1798919.1"/>
    </source>
</evidence>
<feature type="region of interest" description="Disordered" evidence="7">
    <location>
        <begin position="1"/>
        <end position="39"/>
    </location>
</feature>
<dbReference type="InterPro" id="IPR035890">
    <property type="entry name" value="Anti-sigma-28_factor_FlgM_sf"/>
</dbReference>
<dbReference type="InterPro" id="IPR031316">
    <property type="entry name" value="FlgM_C"/>
</dbReference>
<evidence type="ECO:0000256" key="2">
    <source>
        <dbReference type="ARBA" id="ARBA00017823"/>
    </source>
</evidence>
<keyword evidence="10" id="KW-1185">Reference proteome</keyword>
<evidence type="ECO:0000256" key="6">
    <source>
        <dbReference type="ARBA" id="ARBA00023163"/>
    </source>
</evidence>
<dbReference type="Proteomes" id="UP001597285">
    <property type="component" value="Unassembled WGS sequence"/>
</dbReference>
<reference evidence="10" key="1">
    <citation type="journal article" date="2019" name="Int. J. Syst. Evol. Microbiol.">
        <title>The Global Catalogue of Microorganisms (GCM) 10K type strain sequencing project: providing services to taxonomists for standard genome sequencing and annotation.</title>
        <authorList>
            <consortium name="The Broad Institute Genomics Platform"/>
            <consortium name="The Broad Institute Genome Sequencing Center for Infectious Disease"/>
            <person name="Wu L."/>
            <person name="Ma J."/>
        </authorList>
    </citation>
    <scope>NUCLEOTIDE SEQUENCE [LARGE SCALE GENOMIC DNA]</scope>
    <source>
        <strain evidence="10">KCTC 42143</strain>
    </source>
</reference>
<name>A0ABW4NKH5_9LACT</name>
<organism evidence="9 10">
    <name type="scientific">Carnobacterium antarcticum</name>
    <dbReference type="NCBI Taxonomy" id="2126436"/>
    <lineage>
        <taxon>Bacteria</taxon>
        <taxon>Bacillati</taxon>
        <taxon>Bacillota</taxon>
        <taxon>Bacilli</taxon>
        <taxon>Lactobacillales</taxon>
        <taxon>Carnobacteriaceae</taxon>
        <taxon>Carnobacterium</taxon>
    </lineage>
</organism>
<feature type="compositionally biased region" description="Polar residues" evidence="7">
    <location>
        <begin position="1"/>
        <end position="15"/>
    </location>
</feature>
<keyword evidence="3" id="KW-0678">Repressor</keyword>
<evidence type="ECO:0000256" key="5">
    <source>
        <dbReference type="ARBA" id="ARBA00023015"/>
    </source>
</evidence>
<feature type="domain" description="Anti-sigma-28 factor FlgM C-terminal" evidence="8">
    <location>
        <begin position="40"/>
        <end position="87"/>
    </location>
</feature>
<protein>
    <recommendedName>
        <fullName evidence="2">Negative regulator of flagellin synthesis</fullName>
    </recommendedName>
</protein>
<evidence type="ECO:0000256" key="4">
    <source>
        <dbReference type="ARBA" id="ARBA00022795"/>
    </source>
</evidence>
<evidence type="ECO:0000259" key="8">
    <source>
        <dbReference type="Pfam" id="PF04316"/>
    </source>
</evidence>
<keyword evidence="9" id="KW-0969">Cilium</keyword>
<proteinExistence type="inferred from homology"/>